<evidence type="ECO:0000313" key="12">
    <source>
        <dbReference type="Proteomes" id="UP000249363"/>
    </source>
</evidence>
<evidence type="ECO:0000313" key="11">
    <source>
        <dbReference type="EMBL" id="RAO72671.1"/>
    </source>
</evidence>
<evidence type="ECO:0000256" key="5">
    <source>
        <dbReference type="ARBA" id="ARBA00047534"/>
    </source>
</evidence>
<evidence type="ECO:0000256" key="1">
    <source>
        <dbReference type="ARBA" id="ARBA00007905"/>
    </source>
</evidence>
<dbReference type="Proteomes" id="UP000249363">
    <property type="component" value="Unassembled WGS sequence"/>
</dbReference>
<name>A0A364LAE0_TALAM</name>
<keyword evidence="12" id="KW-1185">Reference proteome</keyword>
<dbReference type="FunFam" id="3.20.20.100:FF:000015">
    <property type="entry name" value="Oxidoreductase, aldo/keto reductase family"/>
    <property type="match status" value="1"/>
</dbReference>
<comment type="catalytic activity">
    <reaction evidence="5">
        <text>xylitol + NADP(+) = D-xylose + NADPH + H(+)</text>
        <dbReference type="Rhea" id="RHEA:27445"/>
        <dbReference type="ChEBI" id="CHEBI:15378"/>
        <dbReference type="ChEBI" id="CHEBI:17151"/>
        <dbReference type="ChEBI" id="CHEBI:53455"/>
        <dbReference type="ChEBI" id="CHEBI:57783"/>
        <dbReference type="ChEBI" id="CHEBI:58349"/>
        <dbReference type="EC" id="1.1.1.307"/>
    </reaction>
</comment>
<feature type="active site" description="Proton donor" evidence="7">
    <location>
        <position position="55"/>
    </location>
</feature>
<dbReference type="Gene3D" id="3.20.20.100">
    <property type="entry name" value="NADP-dependent oxidoreductase domain"/>
    <property type="match status" value="1"/>
</dbReference>
<feature type="binding site" evidence="8">
    <location>
        <position position="114"/>
    </location>
    <ligand>
        <name>substrate</name>
    </ligand>
</feature>
<evidence type="ECO:0000256" key="7">
    <source>
        <dbReference type="PIRSR" id="PIRSR000097-1"/>
    </source>
</evidence>
<evidence type="ECO:0000256" key="9">
    <source>
        <dbReference type="PIRSR" id="PIRSR000097-3"/>
    </source>
</evidence>
<dbReference type="Pfam" id="PF00248">
    <property type="entry name" value="Aldo_ket_red"/>
    <property type="match status" value="1"/>
</dbReference>
<feature type="site" description="Lowers pKa of active site Tyr" evidence="9">
    <location>
        <position position="80"/>
    </location>
</feature>
<protein>
    <recommendedName>
        <fullName evidence="2">D-xylose reductase [NAD(P)H]</fullName>
        <ecNumber evidence="2">1.1.1.307</ecNumber>
    </recommendedName>
</protein>
<accession>A0A364LAE0</accession>
<dbReference type="OrthoDB" id="416253at2759"/>
<dbReference type="EC" id="1.1.1.307" evidence="2"/>
<dbReference type="InterPro" id="IPR018170">
    <property type="entry name" value="Aldo/ket_reductase_CS"/>
</dbReference>
<dbReference type="PROSITE" id="PS00062">
    <property type="entry name" value="ALDOKETO_REDUCTASE_2"/>
    <property type="match status" value="1"/>
</dbReference>
<dbReference type="PANTHER" id="PTHR43827:SF13">
    <property type="entry name" value="ALDO_KETO REDUCTASE FAMILY PROTEIN"/>
    <property type="match status" value="1"/>
</dbReference>
<dbReference type="PIRSF" id="PIRSF000097">
    <property type="entry name" value="AKR"/>
    <property type="match status" value="1"/>
</dbReference>
<dbReference type="CDD" id="cd19071">
    <property type="entry name" value="AKR_AKR1-5-like"/>
    <property type="match status" value="1"/>
</dbReference>
<proteinExistence type="inferred from homology"/>
<feature type="domain" description="NADP-dependent oxidoreductase" evidence="10">
    <location>
        <begin position="28"/>
        <end position="292"/>
    </location>
</feature>
<dbReference type="GO" id="GO:0016491">
    <property type="term" value="F:oxidoreductase activity"/>
    <property type="evidence" value="ECO:0007669"/>
    <property type="project" value="UniProtKB-KW"/>
</dbReference>
<dbReference type="InterPro" id="IPR020471">
    <property type="entry name" value="AKR"/>
</dbReference>
<sequence>MTRQLTLSSTYKLNSGFEIPVLGFGVYQTPPSQTSAAVQEALKAGYRHIDSAAFYRNERASADGIIKSGVPREEVFFTTKVPAQSISYEGAKEALKKSLAEVAQLKYIDLVLLHAPFGGKEGRLGAWKALVEAVEEGTVRSIGVSNYGVQVCLLTTLGIFFSYIDVYGQHLDELEKYIKDTDSKLGKGKGGVLSVNQIELHPWLQRRDIIDWCQKRGVVVQAWAPLAQANRWNDPSLKDIVKRTGKTEAQILLRWSLQKGFNPLPKSVTPSRIVENTKIFDFELSDSELAVLETDEYDYHGWDPTTLD</sequence>
<dbReference type="GeneID" id="63797897"/>
<evidence type="ECO:0000256" key="8">
    <source>
        <dbReference type="PIRSR" id="PIRSR000097-2"/>
    </source>
</evidence>
<evidence type="ECO:0000256" key="3">
    <source>
        <dbReference type="ARBA" id="ARBA00023002"/>
    </source>
</evidence>
<comment type="similarity">
    <text evidence="1">Belongs to the aldo/keto reductase family.</text>
</comment>
<comment type="caution">
    <text evidence="11">The sequence shown here is derived from an EMBL/GenBank/DDBJ whole genome shotgun (WGS) entry which is preliminary data.</text>
</comment>
<dbReference type="PRINTS" id="PR00069">
    <property type="entry name" value="ALDKETRDTASE"/>
</dbReference>
<evidence type="ECO:0000259" key="10">
    <source>
        <dbReference type="Pfam" id="PF00248"/>
    </source>
</evidence>
<organism evidence="11 12">
    <name type="scientific">Talaromyces amestolkiae</name>
    <dbReference type="NCBI Taxonomy" id="1196081"/>
    <lineage>
        <taxon>Eukaryota</taxon>
        <taxon>Fungi</taxon>
        <taxon>Dikarya</taxon>
        <taxon>Ascomycota</taxon>
        <taxon>Pezizomycotina</taxon>
        <taxon>Eurotiomycetes</taxon>
        <taxon>Eurotiomycetidae</taxon>
        <taxon>Eurotiales</taxon>
        <taxon>Trichocomaceae</taxon>
        <taxon>Talaromyces</taxon>
        <taxon>Talaromyces sect. Talaromyces</taxon>
    </lineage>
</organism>
<evidence type="ECO:0000256" key="2">
    <source>
        <dbReference type="ARBA" id="ARBA00012845"/>
    </source>
</evidence>
<comment type="function">
    <text evidence="4">Catalyzes the initial reaction in the xylose utilization pathway by reducing D-xylose into xylitol. Xylose is a major component of hemicelluloses such as xylan. Most fungi utilize D-xylose via three enzymatic reactions, xylose reductase (XR), xylitol dehydrogenase (XDH), and xylulokinase, to form xylulose 5-phosphate, which enters pentose phosphate pathway.</text>
</comment>
<dbReference type="InterPro" id="IPR036812">
    <property type="entry name" value="NAD(P)_OxRdtase_dom_sf"/>
</dbReference>
<comment type="catalytic activity">
    <reaction evidence="6">
        <text>xylitol + NAD(+) = D-xylose + NADH + H(+)</text>
        <dbReference type="Rhea" id="RHEA:27441"/>
        <dbReference type="ChEBI" id="CHEBI:15378"/>
        <dbReference type="ChEBI" id="CHEBI:17151"/>
        <dbReference type="ChEBI" id="CHEBI:53455"/>
        <dbReference type="ChEBI" id="CHEBI:57540"/>
        <dbReference type="ChEBI" id="CHEBI:57945"/>
        <dbReference type="EC" id="1.1.1.307"/>
    </reaction>
</comment>
<evidence type="ECO:0000256" key="4">
    <source>
        <dbReference type="ARBA" id="ARBA00025065"/>
    </source>
</evidence>
<gene>
    <name evidence="11" type="ORF">BHQ10_008683</name>
</gene>
<dbReference type="AlphaFoldDB" id="A0A364LAE0"/>
<dbReference type="SUPFAM" id="SSF51430">
    <property type="entry name" value="NAD(P)-linked oxidoreductase"/>
    <property type="match status" value="1"/>
</dbReference>
<dbReference type="STRING" id="1196081.A0A364LAE0"/>
<evidence type="ECO:0000256" key="6">
    <source>
        <dbReference type="ARBA" id="ARBA00049485"/>
    </source>
</evidence>
<dbReference type="EMBL" id="MIKG01000020">
    <property type="protein sequence ID" value="RAO72671.1"/>
    <property type="molecule type" value="Genomic_DNA"/>
</dbReference>
<keyword evidence="3" id="KW-0560">Oxidoreductase</keyword>
<dbReference type="RefSeq" id="XP_040737185.1">
    <property type="nucleotide sequence ID" value="XM_040881515.1"/>
</dbReference>
<dbReference type="PROSITE" id="PS00063">
    <property type="entry name" value="ALDOKETO_REDUCTASE_3"/>
    <property type="match status" value="1"/>
</dbReference>
<reference evidence="11 12" key="1">
    <citation type="journal article" date="2017" name="Biotechnol. Biofuels">
        <title>Differential beta-glucosidase expression as a function of carbon source availability in Talaromyces amestolkiae: a genomic and proteomic approach.</title>
        <authorList>
            <person name="de Eugenio L.I."/>
            <person name="Mendez-Liter J.A."/>
            <person name="Nieto-Dominguez M."/>
            <person name="Alonso L."/>
            <person name="Gil-Munoz J."/>
            <person name="Barriuso J."/>
            <person name="Prieto A."/>
            <person name="Martinez M.J."/>
        </authorList>
    </citation>
    <scope>NUCLEOTIDE SEQUENCE [LARGE SCALE GENOMIC DNA]</scope>
    <source>
        <strain evidence="11 12">CIB</strain>
    </source>
</reference>
<dbReference type="InterPro" id="IPR023210">
    <property type="entry name" value="NADP_OxRdtase_dom"/>
</dbReference>
<dbReference type="PANTHER" id="PTHR43827">
    <property type="entry name" value="2,5-DIKETO-D-GLUCONIC ACID REDUCTASE"/>
    <property type="match status" value="1"/>
</dbReference>